<gene>
    <name evidence="1" type="ORF">OSJNBa0070J19.11</name>
</gene>
<proteinExistence type="predicted"/>
<name>Q6UU03_ORYSJ</name>
<protein>
    <submittedName>
        <fullName evidence="1">Uncharacterized protein</fullName>
    </submittedName>
</protein>
<dbReference type="EMBL" id="AY360394">
    <property type="protein sequence ID" value="AAQ56574.1"/>
    <property type="molecule type" value="Genomic_DNA"/>
</dbReference>
<evidence type="ECO:0000313" key="1">
    <source>
        <dbReference type="EMBL" id="AAQ56574.1"/>
    </source>
</evidence>
<dbReference type="AlphaFoldDB" id="Q6UU03"/>
<organism evidence="1">
    <name type="scientific">Oryza sativa subsp. japonica</name>
    <name type="common">Rice</name>
    <dbReference type="NCBI Taxonomy" id="39947"/>
    <lineage>
        <taxon>Eukaryota</taxon>
        <taxon>Viridiplantae</taxon>
        <taxon>Streptophyta</taxon>
        <taxon>Embryophyta</taxon>
        <taxon>Tracheophyta</taxon>
        <taxon>Spermatophyta</taxon>
        <taxon>Magnoliopsida</taxon>
        <taxon>Liliopsida</taxon>
        <taxon>Poales</taxon>
        <taxon>Poaceae</taxon>
        <taxon>BOP clade</taxon>
        <taxon>Oryzoideae</taxon>
        <taxon>Oryzeae</taxon>
        <taxon>Oryzinae</taxon>
        <taxon>Oryza</taxon>
        <taxon>Oryza sativa</taxon>
    </lineage>
</organism>
<reference evidence="1" key="1">
    <citation type="journal article" date="2004" name="Nat. Genet.">
        <title>Sequencing of a rice centromere uncovers active genes.</title>
        <authorList>
            <person name="Nagaki K."/>
            <person name="Cheng Z."/>
            <person name="Ouyang S."/>
            <person name="Talbert P.B."/>
            <person name="Kim M."/>
            <person name="Jones K.M."/>
            <person name="Henikoff S."/>
            <person name="Buell C.R."/>
            <person name="Jiang J."/>
        </authorList>
    </citation>
    <scope>NUCLEOTIDE SEQUENCE</scope>
</reference>
<sequence>MHRPRSPHVSLRTRLVYLNYGNDPMILTGCTSSNLSILWMEIQIVFRLDNSPLSCPKNCSQEHLFTAKVVLPPFHNSTGFDLGLVDQKEIKNQVVIQKEKRKIGAKAIEQYLGAAAAALPARRSDCGGSSGVRRRQRYTRGGATVGAMVECSGGNGAREEARRLFRGPAYSGQNAKYKKRKTNLRRNHGYQKAYIRGKLSVKIT</sequence>
<accession>Q6UU03</accession>